<dbReference type="EMBL" id="JAKLWS010000066">
    <property type="protein sequence ID" value="MCG2591078.1"/>
    <property type="molecule type" value="Genomic_DNA"/>
</dbReference>
<gene>
    <name evidence="1" type="ORF">L6773_21080</name>
</gene>
<evidence type="ECO:0000313" key="1">
    <source>
        <dbReference type="EMBL" id="MCG2591078.1"/>
    </source>
</evidence>
<reference evidence="1" key="1">
    <citation type="submission" date="2022-01" db="EMBL/GenBank/DDBJ databases">
        <authorList>
            <person name="Wang Y."/>
        </authorList>
    </citation>
    <scope>NUCLEOTIDE SEQUENCE</scope>
    <source>
        <strain evidence="1">WB101</strain>
    </source>
</reference>
<accession>A0ABS9KJP4</accession>
<evidence type="ECO:0000313" key="2">
    <source>
        <dbReference type="Proteomes" id="UP001165366"/>
    </source>
</evidence>
<keyword evidence="2" id="KW-1185">Reference proteome</keyword>
<name>A0ABS9KJP4_9BACT</name>
<protein>
    <submittedName>
        <fullName evidence="1">Uncharacterized protein</fullName>
    </submittedName>
</protein>
<organism evidence="1 2">
    <name type="scientific">Rhodohalobacter sulfatireducens</name>
    <dbReference type="NCBI Taxonomy" id="2911366"/>
    <lineage>
        <taxon>Bacteria</taxon>
        <taxon>Pseudomonadati</taxon>
        <taxon>Balneolota</taxon>
        <taxon>Balneolia</taxon>
        <taxon>Balneolales</taxon>
        <taxon>Balneolaceae</taxon>
        <taxon>Rhodohalobacter</taxon>
    </lineage>
</organism>
<reference evidence="1" key="2">
    <citation type="submission" date="2024-05" db="EMBL/GenBank/DDBJ databases">
        <title>Rhodohalobacter halophilus gen. nov., sp. nov., a moderately halophilic member of the family Balneolaceae.</title>
        <authorList>
            <person name="Xia J."/>
        </authorList>
    </citation>
    <scope>NUCLEOTIDE SEQUENCE</scope>
    <source>
        <strain evidence="1">WB101</strain>
    </source>
</reference>
<dbReference type="Proteomes" id="UP001165366">
    <property type="component" value="Unassembled WGS sequence"/>
</dbReference>
<sequence>GMYSKPYTPRQGILKKLDFYRGVLQKMMYGFLYVGMEAGASDWRSQARAWERVTGRNRGHK</sequence>
<proteinExistence type="predicted"/>
<comment type="caution">
    <text evidence="1">The sequence shown here is derived from an EMBL/GenBank/DDBJ whole genome shotgun (WGS) entry which is preliminary data.</text>
</comment>
<dbReference type="RefSeq" id="WP_237856633.1">
    <property type="nucleotide sequence ID" value="NZ_JAKLWS010000066.1"/>
</dbReference>
<feature type="non-terminal residue" evidence="1">
    <location>
        <position position="1"/>
    </location>
</feature>